<evidence type="ECO:0000256" key="1">
    <source>
        <dbReference type="SAM" id="MobiDB-lite"/>
    </source>
</evidence>
<feature type="region of interest" description="Disordered" evidence="1">
    <location>
        <begin position="1"/>
        <end position="24"/>
    </location>
</feature>
<organism evidence="3 4">
    <name type="scientific">Crotalaria pallida</name>
    <name type="common">Smooth rattlebox</name>
    <name type="synonym">Crotalaria striata</name>
    <dbReference type="NCBI Taxonomy" id="3830"/>
    <lineage>
        <taxon>Eukaryota</taxon>
        <taxon>Viridiplantae</taxon>
        <taxon>Streptophyta</taxon>
        <taxon>Embryophyta</taxon>
        <taxon>Tracheophyta</taxon>
        <taxon>Spermatophyta</taxon>
        <taxon>Magnoliopsida</taxon>
        <taxon>eudicotyledons</taxon>
        <taxon>Gunneridae</taxon>
        <taxon>Pentapetalae</taxon>
        <taxon>rosids</taxon>
        <taxon>fabids</taxon>
        <taxon>Fabales</taxon>
        <taxon>Fabaceae</taxon>
        <taxon>Papilionoideae</taxon>
        <taxon>50 kb inversion clade</taxon>
        <taxon>genistoids sensu lato</taxon>
        <taxon>core genistoids</taxon>
        <taxon>Crotalarieae</taxon>
        <taxon>Crotalaria</taxon>
    </lineage>
</organism>
<accession>A0AAN9FUJ3</accession>
<evidence type="ECO:0000313" key="4">
    <source>
        <dbReference type="Proteomes" id="UP001372338"/>
    </source>
</evidence>
<proteinExistence type="predicted"/>
<sequence>MPNSIPPSPNSSSSSFSSSSFHSLSHSSYSSLIFISTFFFFYSLSLLQTQVQSAAEEIAKFPFGTNCSHSKGVYVIHVCN</sequence>
<evidence type="ECO:0000256" key="2">
    <source>
        <dbReference type="SAM" id="Phobius"/>
    </source>
</evidence>
<gene>
    <name evidence="3" type="ORF">RIF29_09288</name>
</gene>
<feature type="transmembrane region" description="Helical" evidence="2">
    <location>
        <begin position="29"/>
        <end position="47"/>
    </location>
</feature>
<dbReference type="EMBL" id="JAYWIO010000002">
    <property type="protein sequence ID" value="KAK7281361.1"/>
    <property type="molecule type" value="Genomic_DNA"/>
</dbReference>
<keyword evidence="4" id="KW-1185">Reference proteome</keyword>
<comment type="caution">
    <text evidence="3">The sequence shown here is derived from an EMBL/GenBank/DDBJ whole genome shotgun (WGS) entry which is preliminary data.</text>
</comment>
<evidence type="ECO:0000313" key="3">
    <source>
        <dbReference type="EMBL" id="KAK7281361.1"/>
    </source>
</evidence>
<feature type="compositionally biased region" description="Low complexity" evidence="1">
    <location>
        <begin position="11"/>
        <end position="24"/>
    </location>
</feature>
<dbReference type="AlphaFoldDB" id="A0AAN9FUJ3"/>
<reference evidence="3 4" key="1">
    <citation type="submission" date="2024-01" db="EMBL/GenBank/DDBJ databases">
        <title>The genomes of 5 underutilized Papilionoideae crops provide insights into root nodulation and disease resistanc.</title>
        <authorList>
            <person name="Yuan L."/>
        </authorList>
    </citation>
    <scope>NUCLEOTIDE SEQUENCE [LARGE SCALE GENOMIC DNA]</scope>
    <source>
        <strain evidence="3">ZHUSHIDOU_FW_LH</strain>
        <tissue evidence="3">Leaf</tissue>
    </source>
</reference>
<name>A0AAN9FUJ3_CROPI</name>
<protein>
    <submittedName>
        <fullName evidence="3">Uncharacterized protein</fullName>
    </submittedName>
</protein>
<keyword evidence="2" id="KW-1133">Transmembrane helix</keyword>
<dbReference type="Proteomes" id="UP001372338">
    <property type="component" value="Unassembled WGS sequence"/>
</dbReference>
<keyword evidence="2" id="KW-0472">Membrane</keyword>
<keyword evidence="2" id="KW-0812">Transmembrane</keyword>